<dbReference type="RefSeq" id="WP_189076969.1">
    <property type="nucleotide sequence ID" value="NZ_BMMX01000001.1"/>
</dbReference>
<accession>A0A8J3BUL7</accession>
<reference evidence="4" key="1">
    <citation type="journal article" date="2014" name="Int. J. Syst. Evol. Microbiol.">
        <title>Complete genome sequence of Corynebacterium casei LMG S-19264T (=DSM 44701T), isolated from a smear-ripened cheese.</title>
        <authorList>
            <consortium name="US DOE Joint Genome Institute (JGI-PGF)"/>
            <person name="Walter F."/>
            <person name="Albersmeier A."/>
            <person name="Kalinowski J."/>
            <person name="Ruckert C."/>
        </authorList>
    </citation>
    <scope>NUCLEOTIDE SEQUENCE</scope>
    <source>
        <strain evidence="4">CGMCC 4.7299</strain>
    </source>
</reference>
<gene>
    <name evidence="4" type="ORF">GCM10012284_00480</name>
</gene>
<keyword evidence="3" id="KW-0812">Transmembrane</keyword>
<evidence type="ECO:0000256" key="1">
    <source>
        <dbReference type="SAM" id="Coils"/>
    </source>
</evidence>
<keyword evidence="5" id="KW-1185">Reference proteome</keyword>
<organism evidence="4 5">
    <name type="scientific">Mangrovihabitans endophyticus</name>
    <dbReference type="NCBI Taxonomy" id="1751298"/>
    <lineage>
        <taxon>Bacteria</taxon>
        <taxon>Bacillati</taxon>
        <taxon>Actinomycetota</taxon>
        <taxon>Actinomycetes</taxon>
        <taxon>Micromonosporales</taxon>
        <taxon>Micromonosporaceae</taxon>
        <taxon>Mangrovihabitans</taxon>
    </lineage>
</organism>
<feature type="coiled-coil region" evidence="1">
    <location>
        <begin position="127"/>
        <end position="154"/>
    </location>
</feature>
<evidence type="ECO:0000313" key="4">
    <source>
        <dbReference type="EMBL" id="GGK70519.1"/>
    </source>
</evidence>
<comment type="caution">
    <text evidence="4">The sequence shown here is derived from an EMBL/GenBank/DDBJ whole genome shotgun (WGS) entry which is preliminary data.</text>
</comment>
<evidence type="ECO:0008006" key="6">
    <source>
        <dbReference type="Google" id="ProtNLM"/>
    </source>
</evidence>
<protein>
    <recommendedName>
        <fullName evidence="6">Cell division protein FtsB</fullName>
    </recommendedName>
</protein>
<keyword evidence="1" id="KW-0175">Coiled coil</keyword>
<evidence type="ECO:0000256" key="2">
    <source>
        <dbReference type="SAM" id="MobiDB-lite"/>
    </source>
</evidence>
<dbReference type="EMBL" id="BMMX01000001">
    <property type="protein sequence ID" value="GGK70519.1"/>
    <property type="molecule type" value="Genomic_DNA"/>
</dbReference>
<proteinExistence type="predicted"/>
<keyword evidence="3" id="KW-0472">Membrane</keyword>
<dbReference type="Proteomes" id="UP000656042">
    <property type="component" value="Unassembled WGS sequence"/>
</dbReference>
<evidence type="ECO:0000313" key="5">
    <source>
        <dbReference type="Proteomes" id="UP000656042"/>
    </source>
</evidence>
<feature type="region of interest" description="Disordered" evidence="2">
    <location>
        <begin position="1"/>
        <end position="58"/>
    </location>
</feature>
<name>A0A8J3BUL7_9ACTN</name>
<evidence type="ECO:0000256" key="3">
    <source>
        <dbReference type="SAM" id="Phobius"/>
    </source>
</evidence>
<sequence>MSERTYVPRSGGRIAEQRSAGQNRRAGGRGEADIPVPGTRRTGARAGGRARAGDPVQAPVEGTAALQLSVQPTRAADAPEPSLRVAPPAPVSAPRAPFMVLVIGLVVAGVLGILLVNTKTNENSFKISNLEDQQAKLDTQQQELENQIATYESAGNLDAAARRLGLVKAGAPAYIRLPDGKIIGVPRPGEGAPAVTAQNG</sequence>
<keyword evidence="3" id="KW-1133">Transmembrane helix</keyword>
<feature type="transmembrane region" description="Helical" evidence="3">
    <location>
        <begin position="96"/>
        <end position="116"/>
    </location>
</feature>
<reference evidence="4" key="2">
    <citation type="submission" date="2020-09" db="EMBL/GenBank/DDBJ databases">
        <authorList>
            <person name="Sun Q."/>
            <person name="Zhou Y."/>
        </authorList>
    </citation>
    <scope>NUCLEOTIDE SEQUENCE</scope>
    <source>
        <strain evidence="4">CGMCC 4.7299</strain>
    </source>
</reference>
<dbReference type="AlphaFoldDB" id="A0A8J3BUL7"/>